<dbReference type="AlphaFoldDB" id="A0A1Y1WVD8"/>
<name>A0A1Y1WVD8_9FUNG</name>
<dbReference type="GO" id="GO:0005789">
    <property type="term" value="C:endoplasmic reticulum membrane"/>
    <property type="evidence" value="ECO:0007669"/>
    <property type="project" value="TreeGrafter"/>
</dbReference>
<dbReference type="Proteomes" id="UP000193944">
    <property type="component" value="Unassembled WGS sequence"/>
</dbReference>
<evidence type="ECO:0000259" key="2">
    <source>
        <dbReference type="Pfam" id="PF09743"/>
    </source>
</evidence>
<feature type="domain" description="E3 UFM1-protein ligase-like C-terminal" evidence="3">
    <location>
        <begin position="578"/>
        <end position="661"/>
    </location>
</feature>
<dbReference type="GO" id="GO:0034976">
    <property type="term" value="P:response to endoplasmic reticulum stress"/>
    <property type="evidence" value="ECO:0007669"/>
    <property type="project" value="TreeGrafter"/>
</dbReference>
<dbReference type="PANTHER" id="PTHR31057">
    <property type="entry name" value="E3 UFM1-PROTEIN LIGASE 1"/>
    <property type="match status" value="1"/>
</dbReference>
<evidence type="ECO:0000259" key="3">
    <source>
        <dbReference type="Pfam" id="PF25041"/>
    </source>
</evidence>
<feature type="domain" description="E3 UFM1-protein ligase 1-like N-terminal" evidence="2">
    <location>
        <begin position="2"/>
        <end position="235"/>
    </location>
</feature>
<keyword evidence="1" id="KW-0175">Coiled coil</keyword>
<dbReference type="InterPro" id="IPR018611">
    <property type="entry name" value="Ufl1"/>
</dbReference>
<gene>
    <name evidence="4" type="ORF">BCR32DRAFT_270870</name>
</gene>
<dbReference type="Pfam" id="PF09743">
    <property type="entry name" value="E3_UFM1_ligase"/>
    <property type="match status" value="1"/>
</dbReference>
<dbReference type="EMBL" id="MCFG01000265">
    <property type="protein sequence ID" value="ORX77084.1"/>
    <property type="molecule type" value="Genomic_DNA"/>
</dbReference>
<organism evidence="4 5">
    <name type="scientific">Anaeromyces robustus</name>
    <dbReference type="NCBI Taxonomy" id="1754192"/>
    <lineage>
        <taxon>Eukaryota</taxon>
        <taxon>Fungi</taxon>
        <taxon>Fungi incertae sedis</taxon>
        <taxon>Chytridiomycota</taxon>
        <taxon>Chytridiomycota incertae sedis</taxon>
        <taxon>Neocallimastigomycetes</taxon>
        <taxon>Neocallimastigales</taxon>
        <taxon>Neocallimastigaceae</taxon>
        <taxon>Anaeromyces</taxon>
    </lineage>
</organism>
<keyword evidence="5" id="KW-1185">Reference proteome</keyword>
<dbReference type="InterPro" id="IPR056579">
    <property type="entry name" value="Ufl1_N"/>
</dbReference>
<reference evidence="4 5" key="1">
    <citation type="submission" date="2016-08" db="EMBL/GenBank/DDBJ databases">
        <title>A Parts List for Fungal Cellulosomes Revealed by Comparative Genomics.</title>
        <authorList>
            <consortium name="DOE Joint Genome Institute"/>
            <person name="Haitjema C.H."/>
            <person name="Gilmore S.P."/>
            <person name="Henske J.K."/>
            <person name="Solomon K.V."/>
            <person name="De Groot R."/>
            <person name="Kuo A."/>
            <person name="Mondo S.J."/>
            <person name="Salamov A.A."/>
            <person name="Labutti K."/>
            <person name="Zhao Z."/>
            <person name="Chiniquy J."/>
            <person name="Barry K."/>
            <person name="Brewer H.M."/>
            <person name="Purvine S.O."/>
            <person name="Wright A.T."/>
            <person name="Boxma B."/>
            <person name="Van Alen T."/>
            <person name="Hackstein J.H."/>
            <person name="Baker S.E."/>
            <person name="Grigoriev I.V."/>
            <person name="O'Malley M.A."/>
        </authorList>
    </citation>
    <scope>NUCLEOTIDE SEQUENCE [LARGE SCALE GENOMIC DNA]</scope>
    <source>
        <strain evidence="4 5">S4</strain>
    </source>
</reference>
<sequence length="675" mass="78570">MISGINCIDLIEKLNLENHLTSDDVIITKKRVCEEIKKELDHNCGRISLVDLVNKLNVDILQIEEDCDYLIQNSKNGITINNGDLISEKYINNIINKITASLEIYGILSILDFSQKNVLNADFVYNLVKEKFISNPNFVISKNEIYNKDYINKQKTILNGILNGITIPTTISCIQNQYHIHDAAIQELLGNTKIYYPKLYSNAQKNIIQNWLIQNSYIEFDFVKQYNIDNPKEYLLTIQPDIHICSNFAFTKSFCEQFEANISEIKHENFINVINLLPPSYQPSDASEFLNSLSLLKILNKNVDKTDDNYIKQLKNFLVKNIYIKTCYNILKNYIEKKSIVYAQTKEYKIETDIQKRSSFLIQKEVKRLNQKELTDELIKQIELINNELKVDEEEVLSEIVKILKENLEEDYKNLLKSIFIPQNNGYKIDLNEKHKLSDLTTKKFINTQMKLEAIECFKDENVKNRLIDDLFNTDFNELSTLLLAYALLVNFHDYTLFIDEKYNAINVDPVEKTLALKNLDNPLSELLNDLFETLNNKKDISKFIELVESLLIELQIKPNLDNEEIIKKEILNLNKDSLIQQLKDNIVNLNENSNHALILHLICLLIFQQSYNLPLFISGKYVPFLLKGPLKQNENHPVLLHYQKLIISKLKNKISDTDLKQLPELSQSLIKLFL</sequence>
<dbReference type="GO" id="GO:1990592">
    <property type="term" value="P:protein K69-linked ufmylation"/>
    <property type="evidence" value="ECO:0007669"/>
    <property type="project" value="TreeGrafter"/>
</dbReference>
<evidence type="ECO:0000313" key="5">
    <source>
        <dbReference type="Proteomes" id="UP000193944"/>
    </source>
</evidence>
<dbReference type="InterPro" id="IPR056761">
    <property type="entry name" value="Ufl1-like_C"/>
</dbReference>
<dbReference type="GO" id="GO:0032434">
    <property type="term" value="P:regulation of proteasomal ubiquitin-dependent protein catabolic process"/>
    <property type="evidence" value="ECO:0007669"/>
    <property type="project" value="TreeGrafter"/>
</dbReference>
<reference evidence="4 5" key="2">
    <citation type="submission" date="2016-08" db="EMBL/GenBank/DDBJ databases">
        <title>Pervasive Adenine N6-methylation of Active Genes in Fungi.</title>
        <authorList>
            <consortium name="DOE Joint Genome Institute"/>
            <person name="Mondo S.J."/>
            <person name="Dannebaum R.O."/>
            <person name="Kuo R.C."/>
            <person name="Labutti K."/>
            <person name="Haridas S."/>
            <person name="Kuo A."/>
            <person name="Salamov A."/>
            <person name="Ahrendt S.R."/>
            <person name="Lipzen A."/>
            <person name="Sullivan W."/>
            <person name="Andreopoulos W.B."/>
            <person name="Clum A."/>
            <person name="Lindquist E."/>
            <person name="Daum C."/>
            <person name="Ramamoorthy G.K."/>
            <person name="Gryganskyi A."/>
            <person name="Culley D."/>
            <person name="Magnuson J.K."/>
            <person name="James T.Y."/>
            <person name="O'Malley M.A."/>
            <person name="Stajich J.E."/>
            <person name="Spatafora J.W."/>
            <person name="Visel A."/>
            <person name="Grigoriev I.V."/>
        </authorList>
    </citation>
    <scope>NUCLEOTIDE SEQUENCE [LARGE SCALE GENOMIC DNA]</scope>
    <source>
        <strain evidence="4 5">S4</strain>
    </source>
</reference>
<evidence type="ECO:0000313" key="4">
    <source>
        <dbReference type="EMBL" id="ORX77084.1"/>
    </source>
</evidence>
<comment type="caution">
    <text evidence="4">The sequence shown here is derived from an EMBL/GenBank/DDBJ whole genome shotgun (WGS) entry which is preliminary data.</text>
</comment>
<feature type="coiled-coil region" evidence="1">
    <location>
        <begin position="573"/>
        <end position="600"/>
    </location>
</feature>
<dbReference type="GO" id="GO:0061666">
    <property type="term" value="F:UFM1 ligase activity"/>
    <property type="evidence" value="ECO:0007669"/>
    <property type="project" value="InterPro"/>
</dbReference>
<dbReference type="STRING" id="1754192.A0A1Y1WVD8"/>
<dbReference type="Pfam" id="PF25041">
    <property type="entry name" value="UFL1_C"/>
    <property type="match status" value="1"/>
</dbReference>
<protein>
    <submittedName>
        <fullName evidence="4">Uncharacterized protein</fullName>
    </submittedName>
</protein>
<accession>A0A1Y1WVD8</accession>
<evidence type="ECO:0000256" key="1">
    <source>
        <dbReference type="SAM" id="Coils"/>
    </source>
</evidence>
<dbReference type="OrthoDB" id="10258297at2759"/>
<proteinExistence type="predicted"/>
<dbReference type="PANTHER" id="PTHR31057:SF0">
    <property type="entry name" value="E3 UFM1-PROTEIN LIGASE 1"/>
    <property type="match status" value="1"/>
</dbReference>